<dbReference type="InterPro" id="IPR009027">
    <property type="entry name" value="Ribosomal_bL9/RNase_H1_N"/>
</dbReference>
<dbReference type="InterPro" id="IPR036935">
    <property type="entry name" value="Ribosomal_bL9_N_sf"/>
</dbReference>
<dbReference type="GO" id="GO:0003735">
    <property type="term" value="F:structural constituent of ribosome"/>
    <property type="evidence" value="ECO:0007669"/>
    <property type="project" value="InterPro"/>
</dbReference>
<keyword evidence="5 7" id="KW-0687">Ribonucleoprotein</keyword>
<dbReference type="NCBIfam" id="TIGR00158">
    <property type="entry name" value="L9"/>
    <property type="match status" value="1"/>
</dbReference>
<name>A0A1F5EJ68_9BACT</name>
<dbReference type="InterPro" id="IPR020070">
    <property type="entry name" value="Ribosomal_bL9_N"/>
</dbReference>
<dbReference type="InterPro" id="IPR000244">
    <property type="entry name" value="Ribosomal_bL9"/>
</dbReference>
<proteinExistence type="inferred from homology"/>
<evidence type="ECO:0000256" key="3">
    <source>
        <dbReference type="ARBA" id="ARBA00022884"/>
    </source>
</evidence>
<reference evidence="11 12" key="1">
    <citation type="journal article" date="2016" name="Nat. Commun.">
        <title>Thousands of microbial genomes shed light on interconnected biogeochemical processes in an aquifer system.</title>
        <authorList>
            <person name="Anantharaman K."/>
            <person name="Brown C.T."/>
            <person name="Hug L.A."/>
            <person name="Sharon I."/>
            <person name="Castelle C.J."/>
            <person name="Probst A.J."/>
            <person name="Thomas B.C."/>
            <person name="Singh A."/>
            <person name="Wilkins M.J."/>
            <person name="Karaoz U."/>
            <person name="Brodie E.L."/>
            <person name="Williams K.H."/>
            <person name="Hubbard S.S."/>
            <person name="Banfield J.F."/>
        </authorList>
    </citation>
    <scope>NUCLEOTIDE SEQUENCE [LARGE SCALE GENOMIC DNA]</scope>
</reference>
<dbReference type="AlphaFoldDB" id="A0A1F5EJ68"/>
<comment type="caution">
    <text evidence="11">The sequence shown here is derived from an EMBL/GenBank/DDBJ whole genome shotgun (WGS) entry which is preliminary data.</text>
</comment>
<evidence type="ECO:0000256" key="5">
    <source>
        <dbReference type="ARBA" id="ARBA00023274"/>
    </source>
</evidence>
<dbReference type="HAMAP" id="MF_00503">
    <property type="entry name" value="Ribosomal_bL9"/>
    <property type="match status" value="1"/>
</dbReference>
<dbReference type="Gene3D" id="3.40.5.10">
    <property type="entry name" value="Ribosomal protein L9, N-terminal domain"/>
    <property type="match status" value="1"/>
</dbReference>
<dbReference type="PANTHER" id="PTHR21368">
    <property type="entry name" value="50S RIBOSOMAL PROTEIN L9"/>
    <property type="match status" value="1"/>
</dbReference>
<protein>
    <recommendedName>
        <fullName evidence="6 7">Large ribosomal subunit protein bL9</fullName>
    </recommendedName>
</protein>
<keyword evidence="3 7" id="KW-0694">RNA-binding</keyword>
<dbReference type="GO" id="GO:1990904">
    <property type="term" value="C:ribonucleoprotein complex"/>
    <property type="evidence" value="ECO:0007669"/>
    <property type="project" value="UniProtKB-KW"/>
</dbReference>
<dbReference type="Pfam" id="PF01281">
    <property type="entry name" value="Ribosomal_L9_N"/>
    <property type="match status" value="1"/>
</dbReference>
<comment type="similarity">
    <text evidence="1 7">Belongs to the bacterial ribosomal protein bL9 family.</text>
</comment>
<sequence length="149" mass="16869">MKIILLQNVPKVGKKYDLKNIADGYALNFLIPKKLAKLATKDAKKEIEILKEKQQLKQVKEEAELMEDILKLKDSVINITTKVNKEGHLFAGIDKKAIVDVIKDQKALDIGEDFIVLEKPIKEASEHVIKLKVGSKEFSFTLKITAEKE</sequence>
<evidence type="ECO:0000256" key="7">
    <source>
        <dbReference type="HAMAP-Rule" id="MF_00503"/>
    </source>
</evidence>
<dbReference type="GO" id="GO:0005840">
    <property type="term" value="C:ribosome"/>
    <property type="evidence" value="ECO:0007669"/>
    <property type="project" value="UniProtKB-KW"/>
</dbReference>
<keyword evidence="4 7" id="KW-0689">Ribosomal protein</keyword>
<dbReference type="SUPFAM" id="SSF55658">
    <property type="entry name" value="L9 N-domain-like"/>
    <property type="match status" value="1"/>
</dbReference>
<dbReference type="Gene3D" id="3.10.430.100">
    <property type="entry name" value="Ribosomal protein L9, C-terminal domain"/>
    <property type="match status" value="1"/>
</dbReference>
<gene>
    <name evidence="7" type="primary">rplI</name>
    <name evidence="11" type="ORF">A2442_02910</name>
</gene>
<dbReference type="STRING" id="1797582.A2442_02910"/>
<evidence type="ECO:0000256" key="4">
    <source>
        <dbReference type="ARBA" id="ARBA00022980"/>
    </source>
</evidence>
<dbReference type="Pfam" id="PF03948">
    <property type="entry name" value="Ribosomal_L9_C"/>
    <property type="match status" value="1"/>
</dbReference>
<dbReference type="Proteomes" id="UP000179003">
    <property type="component" value="Unassembled WGS sequence"/>
</dbReference>
<dbReference type="InterPro" id="IPR020069">
    <property type="entry name" value="Ribosomal_bL9_C"/>
</dbReference>
<comment type="function">
    <text evidence="7">Binds to the 23S rRNA.</text>
</comment>
<evidence type="ECO:0000259" key="10">
    <source>
        <dbReference type="Pfam" id="PF03948"/>
    </source>
</evidence>
<organism evidence="11 12">
    <name type="scientific">Candidatus Campbellbacteria bacterium RIFOXYC2_FULL_35_25</name>
    <dbReference type="NCBI Taxonomy" id="1797582"/>
    <lineage>
        <taxon>Bacteria</taxon>
        <taxon>Candidatus Campbelliibacteriota</taxon>
    </lineage>
</organism>
<keyword evidence="2 7" id="KW-0699">rRNA-binding</keyword>
<evidence type="ECO:0000313" key="12">
    <source>
        <dbReference type="Proteomes" id="UP000179003"/>
    </source>
</evidence>
<dbReference type="InterPro" id="IPR020594">
    <property type="entry name" value="Ribosomal_bL9_bac/chp"/>
</dbReference>
<accession>A0A1F5EJ68</accession>
<dbReference type="InterPro" id="IPR036791">
    <property type="entry name" value="Ribosomal_bL9_C_sf"/>
</dbReference>
<feature type="domain" description="Ribosomal protein L9" evidence="9">
    <location>
        <begin position="1"/>
        <end position="47"/>
    </location>
</feature>
<evidence type="ECO:0000256" key="1">
    <source>
        <dbReference type="ARBA" id="ARBA00010605"/>
    </source>
</evidence>
<evidence type="ECO:0000259" key="9">
    <source>
        <dbReference type="Pfam" id="PF01281"/>
    </source>
</evidence>
<keyword evidence="8" id="KW-0175">Coiled coil</keyword>
<evidence type="ECO:0000256" key="8">
    <source>
        <dbReference type="SAM" id="Coils"/>
    </source>
</evidence>
<dbReference type="GO" id="GO:0019843">
    <property type="term" value="F:rRNA binding"/>
    <property type="evidence" value="ECO:0007669"/>
    <property type="project" value="UniProtKB-UniRule"/>
</dbReference>
<dbReference type="GO" id="GO:0006412">
    <property type="term" value="P:translation"/>
    <property type="evidence" value="ECO:0007669"/>
    <property type="project" value="UniProtKB-UniRule"/>
</dbReference>
<dbReference type="SUPFAM" id="SSF55653">
    <property type="entry name" value="Ribosomal protein L9 C-domain"/>
    <property type="match status" value="1"/>
</dbReference>
<feature type="coiled-coil region" evidence="8">
    <location>
        <begin position="33"/>
        <end position="73"/>
    </location>
</feature>
<evidence type="ECO:0000256" key="2">
    <source>
        <dbReference type="ARBA" id="ARBA00022730"/>
    </source>
</evidence>
<dbReference type="EMBL" id="MFAE01000005">
    <property type="protein sequence ID" value="OGD67431.1"/>
    <property type="molecule type" value="Genomic_DNA"/>
</dbReference>
<evidence type="ECO:0000313" key="11">
    <source>
        <dbReference type="EMBL" id="OGD67431.1"/>
    </source>
</evidence>
<evidence type="ECO:0000256" key="6">
    <source>
        <dbReference type="ARBA" id="ARBA00035292"/>
    </source>
</evidence>
<feature type="domain" description="Large ribosomal subunit protein bL9 C-terminal" evidence="10">
    <location>
        <begin position="62"/>
        <end position="143"/>
    </location>
</feature>